<dbReference type="AlphaFoldDB" id="A0A2D2CXJ2"/>
<dbReference type="CDD" id="cd09667">
    <property type="entry name" value="Csb2_I-U"/>
    <property type="match status" value="1"/>
</dbReference>
<evidence type="ECO:0000313" key="1">
    <source>
        <dbReference type="EMBL" id="ATQ67465.1"/>
    </source>
</evidence>
<dbReference type="RefSeq" id="WP_003608657.1">
    <property type="nucleotide sequence ID" value="NZ_ADVE02000001.1"/>
</dbReference>
<dbReference type="NCBIfam" id="TIGR02165">
    <property type="entry name" value="cas5_6_GSU0054"/>
    <property type="match status" value="1"/>
</dbReference>
<dbReference type="Proteomes" id="UP000230709">
    <property type="component" value="Chromosome"/>
</dbReference>
<gene>
    <name evidence="1" type="primary">cas5u6u</name>
    <name evidence="1" type="ORF">CQW49_05815</name>
</gene>
<reference evidence="2" key="1">
    <citation type="submission" date="2017-10" db="EMBL/GenBank/DDBJ databases">
        <title>Completed PacBio SMRT sequence of Methylosinus trichosporium OB3b reveals presence of a third large plasmid.</title>
        <authorList>
            <person name="Charles T.C."/>
            <person name="Lynch M.D.J."/>
            <person name="Heil J.R."/>
            <person name="Cheng J."/>
        </authorList>
    </citation>
    <scope>NUCLEOTIDE SEQUENCE [LARGE SCALE GENOMIC DNA]</scope>
    <source>
        <strain evidence="2">OB3b</strain>
    </source>
</reference>
<dbReference type="STRING" id="595536.GCA_000178815_03995"/>
<protein>
    <submittedName>
        <fullName evidence="1">Type I-U CRISPR-associated protein Cas5/Cas6</fullName>
    </submittedName>
</protein>
<keyword evidence="2" id="KW-1185">Reference proteome</keyword>
<proteinExistence type="predicted"/>
<accession>A0A2D2CXJ2</accession>
<name>A0A2D2CXJ2_METT3</name>
<dbReference type="EMBL" id="CP023737">
    <property type="protein sequence ID" value="ATQ67465.1"/>
    <property type="molecule type" value="Genomic_DNA"/>
</dbReference>
<sequence length="720" mass="78245">MPALLVTVRFVEGRYHGRPEWPPSPARLFQALVAGAARGARLHEDDIRALRWLEALAPPVIFAPPAREGAGFVNFVPNNDLDAVDGDPTRVGELRVGKTIKPRYFDADAPLHYLWAFDENPAHALAAQIGSIAERLYQLGRGVDMAHAQAVILDDEATHRLDLEGRAHYPAPTRGALPLACPTNGSLDSLMLRHEAFRHRFLDAVGAGKRSAGGRVFAQPPKPLIRIIGYDSPARLLLYDIRRIEVEKSDPLFAPQPLTKTATLVVTLRDAAAARLCRALPPPRAALVEPVFVGRGATDADKTSRIRIIPLPSVGFVHADRAIRRVLVAVPANCPLPVDDIEWAFSGRDEAKGAPDKGMSWSLVPASDRTMLRRYAAEGEKAASVWRSVTPAALPVGRRWGRGGGFARSEAEAAAAHAVRDALRHEGVHETALAIRVQREPFDANGARAENFAGARFEPAQLWHVEITFAAPVFGPLVIGDGRWLGLGLMAPEAAHSDGVLAFSIDGGLSASADPIDVARALRRAIMARTPRLPSEKELPLFFTGHEEDGNPARSGAHQHIACVFDEARRRLLILAPHLLERRNRRSGETENWRRLESAMSGFIELRAGVAGLLRLSPASVDPRVDPVFAPSREWLSATRYRVLRHQKRGDARLAFAEDLGSERARNGLPRPEISIVEVGGGRGGLAGTALLRFSRAVPGPILIGRDRHFGGGLFVNGSE</sequence>
<dbReference type="InterPro" id="IPR019089">
    <property type="entry name" value="Cas_GSU0054"/>
</dbReference>
<organism evidence="1 2">
    <name type="scientific">Methylosinus trichosporium (strain ATCC 35070 / NCIMB 11131 / UNIQEM 75 / OB3b)</name>
    <dbReference type="NCBI Taxonomy" id="595536"/>
    <lineage>
        <taxon>Bacteria</taxon>
        <taxon>Pseudomonadati</taxon>
        <taxon>Pseudomonadota</taxon>
        <taxon>Alphaproteobacteria</taxon>
        <taxon>Hyphomicrobiales</taxon>
        <taxon>Methylocystaceae</taxon>
        <taxon>Methylosinus</taxon>
    </lineage>
</organism>
<evidence type="ECO:0000313" key="2">
    <source>
        <dbReference type="Proteomes" id="UP000230709"/>
    </source>
</evidence>
<dbReference type="KEGG" id="mtw:CQW49_05815"/>
<dbReference type="Pfam" id="PF09609">
    <property type="entry name" value="Cas_GSU0054"/>
    <property type="match status" value="1"/>
</dbReference>